<comment type="caution">
    <text evidence="2">The sequence shown here is derived from an EMBL/GenBank/DDBJ whole genome shotgun (WGS) entry which is preliminary data.</text>
</comment>
<feature type="transmembrane region" description="Helical" evidence="1">
    <location>
        <begin position="20"/>
        <end position="41"/>
    </location>
</feature>
<accession>A0ABV6Z1F7</accession>
<evidence type="ECO:0008006" key="4">
    <source>
        <dbReference type="Google" id="ProtNLM"/>
    </source>
</evidence>
<organism evidence="2 3">
    <name type="scientific">candidate division CSSED10-310 bacterium</name>
    <dbReference type="NCBI Taxonomy" id="2855610"/>
    <lineage>
        <taxon>Bacteria</taxon>
        <taxon>Bacteria division CSSED10-310</taxon>
    </lineage>
</organism>
<reference evidence="2 3" key="1">
    <citation type="submission" date="2024-09" db="EMBL/GenBank/DDBJ databases">
        <title>Laminarin stimulates single cell rates of sulfate reduction while oxygen inhibits transcriptomic activity in coastal marine sediment.</title>
        <authorList>
            <person name="Lindsay M."/>
            <person name="Orcutt B."/>
            <person name="Emerson D."/>
            <person name="Stepanauskas R."/>
            <person name="D'Angelo T."/>
        </authorList>
    </citation>
    <scope>NUCLEOTIDE SEQUENCE [LARGE SCALE GENOMIC DNA]</scope>
    <source>
        <strain evidence="2">SAG AM-311-K15</strain>
    </source>
</reference>
<evidence type="ECO:0000313" key="2">
    <source>
        <dbReference type="EMBL" id="MFC1852272.1"/>
    </source>
</evidence>
<keyword evidence="1" id="KW-1133">Transmembrane helix</keyword>
<protein>
    <recommendedName>
        <fullName evidence="4">Alginate export domain-containing protein</fullName>
    </recommendedName>
</protein>
<keyword evidence="3" id="KW-1185">Reference proteome</keyword>
<keyword evidence="1" id="KW-0812">Transmembrane</keyword>
<dbReference type="EMBL" id="JBHPBY010000291">
    <property type="protein sequence ID" value="MFC1852272.1"/>
    <property type="molecule type" value="Genomic_DNA"/>
</dbReference>
<dbReference type="InterPro" id="IPR053728">
    <property type="entry name" value="Alginate_Permeability_Chnl"/>
</dbReference>
<evidence type="ECO:0000313" key="3">
    <source>
        <dbReference type="Proteomes" id="UP001594351"/>
    </source>
</evidence>
<name>A0ABV6Z1F7_UNCC1</name>
<dbReference type="Gene3D" id="2.40.160.100">
    <property type="match status" value="1"/>
</dbReference>
<dbReference type="Proteomes" id="UP001594351">
    <property type="component" value="Unassembled WGS sequence"/>
</dbReference>
<evidence type="ECO:0000256" key="1">
    <source>
        <dbReference type="SAM" id="Phobius"/>
    </source>
</evidence>
<proteinExistence type="predicted"/>
<gene>
    <name evidence="2" type="ORF">ACFL27_18910</name>
</gene>
<sequence length="457" mass="51042">MNGLNDSISKNRKNIMEKKYYHLIVPTILILFLVVGTSAFAGEIDTTLEKLDLSGFLRMRAWYTSSIIKVPGKFAPTDTYKSVNYQDMFFRNRLNLKLLPNLEIKTTFDVFSTFGYQNSGFALGKGSTNLITRNVYAVFKPGDSSEISLGLKPFSLPGGYILARDASGFQYNQDLFKKKIKAYCALVKAFDDASDTFGEGSDPTDYADDNIYFVGAQFSLSSSISAESYYVHENDKFISESDGRKAALNWIGLHCKLASGNWLCQLGVISNWGCLKLRDDETENFECRDVDALLFEFLASYRFGNLRCSLVAEGATGDPNNSDDEESFQDIKASHGFSYFVVDNLGGIALRGSGESSWFGLYGAGFKLHYPLFGSISLDLNLLHFETTEELTWEDSTTTYLGDEIDFKAEYVYRETMTLFFQSGVFMPQDAYKALDAVNHAADGVVFEAMMGATINY</sequence>
<keyword evidence="1" id="KW-0472">Membrane</keyword>